<dbReference type="RefSeq" id="WP_035411431.1">
    <property type="nucleotide sequence ID" value="NZ_CP147407.1"/>
</dbReference>
<gene>
    <name evidence="5" type="primary">modA</name>
    <name evidence="5" type="ORF">WCV65_10885</name>
</gene>
<accession>A0ABZ2NBH1</accession>
<dbReference type="NCBIfam" id="TIGR01256">
    <property type="entry name" value="modA"/>
    <property type="match status" value="1"/>
</dbReference>
<keyword evidence="2" id="KW-0479">Metal-binding</keyword>
<dbReference type="Gene3D" id="3.40.190.10">
    <property type="entry name" value="Periplasmic binding protein-like II"/>
    <property type="match status" value="2"/>
</dbReference>
<protein>
    <submittedName>
        <fullName evidence="5">Molybdate ABC transporter substrate-binding protein</fullName>
    </submittedName>
</protein>
<comment type="similarity">
    <text evidence="1">Belongs to the bacterial solute-binding protein ModA family.</text>
</comment>
<sequence length="256" mass="27767">MKTFMLMASMAAIIALSGCSSSAEKGKTELTVSAAASLKDVLTELQKDFNKKHPSIQVSFNYGGSGALQQQISQGAPADLFFSAAEDKFDVLQEEGKIDKQHATDLVGNEIVLITSKDSKIGAFQNLDQLKGTFAMGTPESVPAGHYAKETLSNLDLWDSLKEKVVYGKDVRQVLNYVETGNAEAGIVYKTDASASKNVKVAAVPPEGSHSAIIYPLGILKETRHPEEAEKLYTYLTSKQAMKTFQKYGFLKAEQT</sequence>
<dbReference type="Pfam" id="PF13531">
    <property type="entry name" value="SBP_bac_11"/>
    <property type="match status" value="1"/>
</dbReference>
<dbReference type="InterPro" id="IPR041879">
    <property type="entry name" value="YvgL-like_PBP2"/>
</dbReference>
<evidence type="ECO:0000256" key="4">
    <source>
        <dbReference type="SAM" id="SignalP"/>
    </source>
</evidence>
<keyword evidence="3 4" id="KW-0732">Signal</keyword>
<feature type="signal peptide" evidence="4">
    <location>
        <begin position="1"/>
        <end position="23"/>
    </location>
</feature>
<dbReference type="EMBL" id="CP147407">
    <property type="protein sequence ID" value="WXB95088.1"/>
    <property type="molecule type" value="Genomic_DNA"/>
</dbReference>
<keyword evidence="6" id="KW-1185">Reference proteome</keyword>
<evidence type="ECO:0000256" key="1">
    <source>
        <dbReference type="ARBA" id="ARBA00009175"/>
    </source>
</evidence>
<dbReference type="PROSITE" id="PS51257">
    <property type="entry name" value="PROKAR_LIPOPROTEIN"/>
    <property type="match status" value="1"/>
</dbReference>
<evidence type="ECO:0000313" key="5">
    <source>
        <dbReference type="EMBL" id="WXB95088.1"/>
    </source>
</evidence>
<evidence type="ECO:0000313" key="6">
    <source>
        <dbReference type="Proteomes" id="UP001377337"/>
    </source>
</evidence>
<dbReference type="PIRSF" id="PIRSF004846">
    <property type="entry name" value="ModA"/>
    <property type="match status" value="1"/>
</dbReference>
<dbReference type="Proteomes" id="UP001377337">
    <property type="component" value="Chromosome"/>
</dbReference>
<feature type="chain" id="PRO_5046017396" evidence="4">
    <location>
        <begin position="24"/>
        <end position="256"/>
    </location>
</feature>
<dbReference type="CDD" id="cd13537">
    <property type="entry name" value="PBP2_YvgL_like"/>
    <property type="match status" value="1"/>
</dbReference>
<dbReference type="PANTHER" id="PTHR30632:SF0">
    <property type="entry name" value="SULFATE-BINDING PROTEIN"/>
    <property type="match status" value="1"/>
</dbReference>
<evidence type="ECO:0000256" key="3">
    <source>
        <dbReference type="ARBA" id="ARBA00022729"/>
    </source>
</evidence>
<dbReference type="InterPro" id="IPR050682">
    <property type="entry name" value="ModA/WtpA"/>
</dbReference>
<organism evidence="5 6">
    <name type="scientific">Metabacillus sediminis</name>
    <dbReference type="NCBI Taxonomy" id="3117746"/>
    <lineage>
        <taxon>Bacteria</taxon>
        <taxon>Bacillati</taxon>
        <taxon>Bacillota</taxon>
        <taxon>Bacilli</taxon>
        <taxon>Bacillales</taxon>
        <taxon>Bacillaceae</taxon>
        <taxon>Metabacillus</taxon>
    </lineage>
</organism>
<evidence type="ECO:0000256" key="2">
    <source>
        <dbReference type="ARBA" id="ARBA00022723"/>
    </source>
</evidence>
<name>A0ABZ2NBH1_9BACI</name>
<dbReference type="SUPFAM" id="SSF53850">
    <property type="entry name" value="Periplasmic binding protein-like II"/>
    <property type="match status" value="1"/>
</dbReference>
<dbReference type="PANTHER" id="PTHR30632">
    <property type="entry name" value="MOLYBDATE-BINDING PERIPLASMIC PROTEIN"/>
    <property type="match status" value="1"/>
</dbReference>
<proteinExistence type="inferred from homology"/>
<dbReference type="InterPro" id="IPR005950">
    <property type="entry name" value="ModA"/>
</dbReference>
<reference evidence="5 6" key="1">
    <citation type="submission" date="2024-02" db="EMBL/GenBank/DDBJ databases">
        <title>Seven novel Bacillus-like species.</title>
        <authorList>
            <person name="Liu G."/>
        </authorList>
    </citation>
    <scope>NUCLEOTIDE SEQUENCE [LARGE SCALE GENOMIC DNA]</scope>
    <source>
        <strain evidence="5 6">FJAT-52054</strain>
    </source>
</reference>